<evidence type="ECO:0000259" key="2">
    <source>
        <dbReference type="Pfam" id="PF00326"/>
    </source>
</evidence>
<dbReference type="InterPro" id="IPR001375">
    <property type="entry name" value="Peptidase_S9_cat"/>
</dbReference>
<protein>
    <submittedName>
        <fullName evidence="3">Alpha/beta hydrolase family protein</fullName>
    </submittedName>
</protein>
<organism evidence="3 4">
    <name type="scientific">Paenibacillus konkukensis</name>
    <dbReference type="NCBI Taxonomy" id="2020716"/>
    <lineage>
        <taxon>Bacteria</taxon>
        <taxon>Bacillati</taxon>
        <taxon>Bacillota</taxon>
        <taxon>Bacilli</taxon>
        <taxon>Bacillales</taxon>
        <taxon>Paenibacillaceae</taxon>
        <taxon>Paenibacillus</taxon>
    </lineage>
</organism>
<proteinExistence type="predicted"/>
<dbReference type="RefSeq" id="WP_249862073.1">
    <property type="nucleotide sequence ID" value="NZ_CP027059.1"/>
</dbReference>
<feature type="compositionally biased region" description="Gly residues" evidence="1">
    <location>
        <begin position="26"/>
        <end position="36"/>
    </location>
</feature>
<accession>A0ABY4RXZ5</accession>
<dbReference type="InterPro" id="IPR029058">
    <property type="entry name" value="AB_hydrolase_fold"/>
</dbReference>
<reference evidence="3" key="1">
    <citation type="submission" date="2018-02" db="EMBL/GenBank/DDBJ databases">
        <authorList>
            <person name="Kim S.-K."/>
            <person name="Jung H.-I."/>
            <person name="Lee S.-W."/>
        </authorList>
    </citation>
    <scope>NUCLEOTIDE SEQUENCE</scope>
    <source>
        <strain evidence="3">SK3146</strain>
    </source>
</reference>
<evidence type="ECO:0000256" key="1">
    <source>
        <dbReference type="SAM" id="MobiDB-lite"/>
    </source>
</evidence>
<feature type="compositionally biased region" description="Low complexity" evidence="1">
    <location>
        <begin position="41"/>
        <end position="55"/>
    </location>
</feature>
<evidence type="ECO:0000313" key="4">
    <source>
        <dbReference type="Proteomes" id="UP001057134"/>
    </source>
</evidence>
<reference evidence="3" key="2">
    <citation type="journal article" date="2021" name="J Anim Sci Technol">
        <title>Complete genome sequence of Paenibacillus konkukensis sp. nov. SK3146 as a potential probiotic strain.</title>
        <authorList>
            <person name="Jung H.I."/>
            <person name="Park S."/>
            <person name="Niu K.M."/>
            <person name="Lee S.W."/>
            <person name="Kothari D."/>
            <person name="Yi K.J."/>
            <person name="Kim S.K."/>
        </authorList>
    </citation>
    <scope>NUCLEOTIDE SEQUENCE</scope>
    <source>
        <strain evidence="3">SK3146</strain>
    </source>
</reference>
<dbReference type="SUPFAM" id="SSF53474">
    <property type="entry name" value="alpha/beta-Hydrolases"/>
    <property type="match status" value="1"/>
</dbReference>
<sequence>MNDGRTKEKTTVGAGGGAVTSISEGAGIGWTTGGGAQTPEAAGESAADSCAASSSPGEAFCRKREPLRSRYRDILLYRLTYVSEGLRVKGYLAVPAAASALSPYLGLIYCRGGIRKVGMVRKRRIMSMARRGYCVFAPFYRGNEGGEGREDFGGEDRYDVCHAITLVRSLPEVKRGPVPLIGFSRGAMMALLAAKQCPDAGPVVVWGGVSDLFHTYEERVDLRRMLKRVVGHPRKQSEAYEERSPVYWLERISVPVMIVHGTVRRSALPRRASWRKGWRERARITPWSCMRGWTTVFRRKRTKRRSMRCSAGSQGSWRRQSRLDVPLLHWYD</sequence>
<keyword evidence="3" id="KW-0378">Hydrolase</keyword>
<dbReference type="Pfam" id="PF00326">
    <property type="entry name" value="Peptidase_S9"/>
    <property type="match status" value="1"/>
</dbReference>
<dbReference type="GO" id="GO:0016787">
    <property type="term" value="F:hydrolase activity"/>
    <property type="evidence" value="ECO:0007669"/>
    <property type="project" value="UniProtKB-KW"/>
</dbReference>
<feature type="region of interest" description="Disordered" evidence="1">
    <location>
        <begin position="1"/>
        <end position="57"/>
    </location>
</feature>
<feature type="compositionally biased region" description="Basic and acidic residues" evidence="1">
    <location>
        <begin position="1"/>
        <end position="10"/>
    </location>
</feature>
<name>A0ABY4RXZ5_9BACL</name>
<evidence type="ECO:0000313" key="3">
    <source>
        <dbReference type="EMBL" id="UQZ86546.1"/>
    </source>
</evidence>
<dbReference type="EMBL" id="CP027059">
    <property type="protein sequence ID" value="UQZ86546.1"/>
    <property type="molecule type" value="Genomic_DNA"/>
</dbReference>
<dbReference type="Proteomes" id="UP001057134">
    <property type="component" value="Chromosome"/>
</dbReference>
<dbReference type="Gene3D" id="3.40.50.1820">
    <property type="entry name" value="alpha/beta hydrolase"/>
    <property type="match status" value="1"/>
</dbReference>
<keyword evidence="4" id="KW-1185">Reference proteome</keyword>
<feature type="domain" description="Peptidase S9 prolyl oligopeptidase catalytic" evidence="2">
    <location>
        <begin position="124"/>
        <end position="262"/>
    </location>
</feature>
<gene>
    <name evidence="3" type="ORF">SK3146_05839</name>
</gene>